<evidence type="ECO:0000256" key="5">
    <source>
        <dbReference type="ARBA" id="ARBA00023163"/>
    </source>
</evidence>
<feature type="domain" description="Zn(2)-C6 fungal-type" evidence="8">
    <location>
        <begin position="25"/>
        <end position="59"/>
    </location>
</feature>
<feature type="compositionally biased region" description="Low complexity" evidence="7">
    <location>
        <begin position="627"/>
        <end position="649"/>
    </location>
</feature>
<keyword evidence="6" id="KW-0539">Nucleus</keyword>
<dbReference type="Gene3D" id="4.10.240.10">
    <property type="entry name" value="Zn(2)-C6 fungal-type DNA-binding domain"/>
    <property type="match status" value="1"/>
</dbReference>
<dbReference type="Proteomes" id="UP001165063">
    <property type="component" value="Unassembled WGS sequence"/>
</dbReference>
<evidence type="ECO:0000259" key="8">
    <source>
        <dbReference type="PROSITE" id="PS50048"/>
    </source>
</evidence>
<dbReference type="InterPro" id="IPR007219">
    <property type="entry name" value="XnlR_reg_dom"/>
</dbReference>
<organism evidence="9 10">
    <name type="scientific">Ambrosiozyma monospora</name>
    <name type="common">Yeast</name>
    <name type="synonym">Endomycopsis monosporus</name>
    <dbReference type="NCBI Taxonomy" id="43982"/>
    <lineage>
        <taxon>Eukaryota</taxon>
        <taxon>Fungi</taxon>
        <taxon>Dikarya</taxon>
        <taxon>Ascomycota</taxon>
        <taxon>Saccharomycotina</taxon>
        <taxon>Pichiomycetes</taxon>
        <taxon>Pichiales</taxon>
        <taxon>Pichiaceae</taxon>
        <taxon>Ambrosiozyma</taxon>
    </lineage>
</organism>
<evidence type="ECO:0000256" key="3">
    <source>
        <dbReference type="ARBA" id="ARBA00023015"/>
    </source>
</evidence>
<dbReference type="GO" id="GO:0003677">
    <property type="term" value="F:DNA binding"/>
    <property type="evidence" value="ECO:0007669"/>
    <property type="project" value="UniProtKB-KW"/>
</dbReference>
<evidence type="ECO:0000256" key="7">
    <source>
        <dbReference type="SAM" id="MobiDB-lite"/>
    </source>
</evidence>
<keyword evidence="5" id="KW-0804">Transcription</keyword>
<reference evidence="9" key="1">
    <citation type="submission" date="2023-04" db="EMBL/GenBank/DDBJ databases">
        <title>Ambrosiozyma monospora NBRC 1965.</title>
        <authorList>
            <person name="Ichikawa N."/>
            <person name="Sato H."/>
            <person name="Tonouchi N."/>
        </authorList>
    </citation>
    <scope>NUCLEOTIDE SEQUENCE</scope>
    <source>
        <strain evidence="9">NBRC 1965</strain>
    </source>
</reference>
<evidence type="ECO:0000256" key="4">
    <source>
        <dbReference type="ARBA" id="ARBA00023125"/>
    </source>
</evidence>
<dbReference type="InterPro" id="IPR052073">
    <property type="entry name" value="Amide_Lactam_Regulators"/>
</dbReference>
<keyword evidence="10" id="KW-1185">Reference proteome</keyword>
<proteinExistence type="predicted"/>
<dbReference type="PROSITE" id="PS00463">
    <property type="entry name" value="ZN2_CY6_FUNGAL_1"/>
    <property type="match status" value="1"/>
</dbReference>
<name>A0A9W6YSH4_AMBMO</name>
<evidence type="ECO:0000256" key="6">
    <source>
        <dbReference type="ARBA" id="ARBA00023242"/>
    </source>
</evidence>
<comment type="caution">
    <text evidence="9">The sequence shown here is derived from an EMBL/GenBank/DDBJ whole genome shotgun (WGS) entry which is preliminary data.</text>
</comment>
<dbReference type="InterPro" id="IPR001138">
    <property type="entry name" value="Zn2Cys6_DnaBD"/>
</dbReference>
<dbReference type="PROSITE" id="PS50048">
    <property type="entry name" value="ZN2_CY6_FUNGAL_2"/>
    <property type="match status" value="1"/>
</dbReference>
<feature type="region of interest" description="Disordered" evidence="7">
    <location>
        <begin position="762"/>
        <end position="784"/>
    </location>
</feature>
<keyword evidence="4" id="KW-0238">DNA-binding</keyword>
<protein>
    <submittedName>
        <fullName evidence="9">Unnamed protein product</fullName>
    </submittedName>
</protein>
<dbReference type="GO" id="GO:0006351">
    <property type="term" value="P:DNA-templated transcription"/>
    <property type="evidence" value="ECO:0007669"/>
    <property type="project" value="InterPro"/>
</dbReference>
<dbReference type="CDD" id="cd00067">
    <property type="entry name" value="GAL4"/>
    <property type="match status" value="1"/>
</dbReference>
<dbReference type="GO" id="GO:0008270">
    <property type="term" value="F:zinc ion binding"/>
    <property type="evidence" value="ECO:0007669"/>
    <property type="project" value="InterPro"/>
</dbReference>
<sequence length="902" mass="101820">MQSKGKPSEEAPKKVKYKRPRAQRACKTCHQRKVKCNLEQTYPERCTNCVQFNIAECVVPEIKKRIKTPLPPDATAKRGPSPRNTQLTNINEGKPTLELTHQPSNHIPDDDEFPFLCGIKLVPEKVIPKVRAKALRDFVCSSTSSDFLKSTAEDMITNIMRMKQIERTPVSSFDMSILKYSGAFNLPDEPLCWQYINCYFEKLHPENPVLSKAAFMRDYKDLRNPPSILLLQSVIFAGARHLDDPSWTSEDREKHEKVVMLLFRRAKAIYDADVEIDPIPLCQTFSIFTWSCEGKLFTSRTTVHWIKLGVFSIQAYRMDKNQENSSDLSYLEKKLYKRIFWSLYVKDRFVAMVFAQGFSIDLNKCTVPPLTAEDLSDDEPGLPSPYPTNKEDIEYFLEKLKFIELLDIVVDNQTSAKRDINYCDRLLANWYNNLPSHLVFQLGNKQTQSVMNATLSVLYYSLLIVIHRTELVGRKLFPQNRKQSNTSWSTMFKAGHMIVCIVDELGFHAGLSQIISCCVAHAASQCLLQVLNSDARVATIANQDVLACLKFLNESKRSSVLGMFAATIMNDIYSDKAKLVGMLLRVLGPAEFSELCQLKADEDLLSDMSGRSRPQFNQSQSHPQATSPYSQKSPNVSSSPHSPYSPKSQDSSNTSHGTLFHPKPFSQLIQPKVQPQPTTELYFHPQQHSVPAEQRYIQRFNLKQPKHAPQAACDIPHQQQITSNSSSPHSYPVPSNQLFQRCISVSAENMIHKAVPRVASLSIDPTQTNGTTGSEESTENPTDPMWVMNSINSYWVPKFDLSEQDPAVQNLAHEYAQPILHGSQSQYYGHHQPVQVQSQFVPANSQSINNDGVNGTQWNGQGSVPASNGATSDTLPVNLNALTDLGFDPKVLNNNWEVFNLF</sequence>
<dbReference type="SMART" id="SM00066">
    <property type="entry name" value="GAL4"/>
    <property type="match status" value="1"/>
</dbReference>
<gene>
    <name evidence="9" type="ORF">Amon01_000403600</name>
</gene>
<evidence type="ECO:0000256" key="2">
    <source>
        <dbReference type="ARBA" id="ARBA00022833"/>
    </source>
</evidence>
<keyword evidence="1" id="KW-0479">Metal-binding</keyword>
<dbReference type="SUPFAM" id="SSF57701">
    <property type="entry name" value="Zn2/Cys6 DNA-binding domain"/>
    <property type="match status" value="1"/>
</dbReference>
<dbReference type="GO" id="GO:0000981">
    <property type="term" value="F:DNA-binding transcription factor activity, RNA polymerase II-specific"/>
    <property type="evidence" value="ECO:0007669"/>
    <property type="project" value="InterPro"/>
</dbReference>
<dbReference type="PANTHER" id="PTHR47171">
    <property type="entry name" value="FARA-RELATED"/>
    <property type="match status" value="1"/>
</dbReference>
<dbReference type="PANTHER" id="PTHR47171:SF3">
    <property type="entry name" value="FARA-RELATED"/>
    <property type="match status" value="1"/>
</dbReference>
<dbReference type="Pfam" id="PF04082">
    <property type="entry name" value="Fungal_trans"/>
    <property type="match status" value="1"/>
</dbReference>
<evidence type="ECO:0000313" key="9">
    <source>
        <dbReference type="EMBL" id="GMG31753.1"/>
    </source>
</evidence>
<dbReference type="AlphaFoldDB" id="A0A9W6YSH4"/>
<dbReference type="EMBL" id="BSXU01001857">
    <property type="protein sequence ID" value="GMG31753.1"/>
    <property type="molecule type" value="Genomic_DNA"/>
</dbReference>
<evidence type="ECO:0000256" key="1">
    <source>
        <dbReference type="ARBA" id="ARBA00022723"/>
    </source>
</evidence>
<dbReference type="InterPro" id="IPR036864">
    <property type="entry name" value="Zn2-C6_fun-type_DNA-bd_sf"/>
</dbReference>
<dbReference type="CDD" id="cd12148">
    <property type="entry name" value="fungal_TF_MHR"/>
    <property type="match status" value="1"/>
</dbReference>
<keyword evidence="2" id="KW-0862">Zinc</keyword>
<keyword evidence="3" id="KW-0805">Transcription regulation</keyword>
<dbReference type="Pfam" id="PF00172">
    <property type="entry name" value="Zn_clus"/>
    <property type="match status" value="1"/>
</dbReference>
<evidence type="ECO:0000313" key="10">
    <source>
        <dbReference type="Proteomes" id="UP001165063"/>
    </source>
</evidence>
<feature type="compositionally biased region" description="Polar residues" evidence="7">
    <location>
        <begin position="612"/>
        <end position="626"/>
    </location>
</feature>
<feature type="region of interest" description="Disordered" evidence="7">
    <location>
        <begin position="607"/>
        <end position="663"/>
    </location>
</feature>
<dbReference type="OrthoDB" id="5121955at2759"/>
<feature type="region of interest" description="Disordered" evidence="7">
    <location>
        <begin position="69"/>
        <end position="90"/>
    </location>
</feature>
<accession>A0A9W6YSH4</accession>